<dbReference type="InterPro" id="IPR001841">
    <property type="entry name" value="Znf_RING"/>
</dbReference>
<feature type="binding site" evidence="20">
    <location>
        <position position="577"/>
    </location>
    <ligand>
        <name>Mn(2+)</name>
        <dbReference type="ChEBI" id="CHEBI:29035"/>
    </ligand>
</feature>
<feature type="transmembrane region" description="Helical" evidence="22">
    <location>
        <begin position="1079"/>
        <end position="1099"/>
    </location>
</feature>
<dbReference type="EC" id="2.4.1.12" evidence="22"/>
<keyword evidence="14 22" id="KW-0472">Membrane</keyword>
<evidence type="ECO:0000256" key="18">
    <source>
        <dbReference type="PIRSR" id="PIRSR605150-1"/>
    </source>
</evidence>
<dbReference type="Pfam" id="PF14569">
    <property type="entry name" value="zf-UDP"/>
    <property type="match status" value="1"/>
</dbReference>
<dbReference type="PROSITE" id="PS50089">
    <property type="entry name" value="ZF_RING_2"/>
    <property type="match status" value="1"/>
</dbReference>
<feature type="domain" description="RING-type" evidence="23">
    <location>
        <begin position="96"/>
        <end position="145"/>
    </location>
</feature>
<evidence type="ECO:0000256" key="22">
    <source>
        <dbReference type="RuleBase" id="RU361116"/>
    </source>
</evidence>
<dbReference type="Pfam" id="PF03552">
    <property type="entry name" value="Cellulose_synt"/>
    <property type="match status" value="1"/>
</dbReference>
<evidence type="ECO:0000256" key="11">
    <source>
        <dbReference type="ARBA" id="ARBA00022833"/>
    </source>
</evidence>
<proteinExistence type="inferred from homology"/>
<keyword evidence="25" id="KW-1185">Reference proteome</keyword>
<dbReference type="InterPro" id="IPR027934">
    <property type="entry name" value="CES_Znf_RING"/>
</dbReference>
<evidence type="ECO:0000256" key="7">
    <source>
        <dbReference type="ARBA" id="ARBA00022679"/>
    </source>
</evidence>
<evidence type="ECO:0000256" key="8">
    <source>
        <dbReference type="ARBA" id="ARBA00022692"/>
    </source>
</evidence>
<evidence type="ECO:0000256" key="21">
    <source>
        <dbReference type="PROSITE-ProRule" id="PRU00175"/>
    </source>
</evidence>
<evidence type="ECO:0000256" key="13">
    <source>
        <dbReference type="ARBA" id="ARBA00022989"/>
    </source>
</evidence>
<comment type="subcellular location">
    <subcellularLocation>
        <location evidence="2 22">Cell membrane</location>
        <topology evidence="2 22">Multi-pass membrane protein</topology>
    </subcellularLocation>
</comment>
<feature type="active site" evidence="18">
    <location>
        <position position="820"/>
    </location>
</feature>
<keyword evidence="10 21" id="KW-0863">Zinc-finger</keyword>
<evidence type="ECO:0000256" key="20">
    <source>
        <dbReference type="PIRSR" id="PIRSR605150-3"/>
    </source>
</evidence>
<comment type="pathway">
    <text evidence="3 22">Glycan metabolism; plant cellulose biosynthesis.</text>
</comment>
<dbReference type="GO" id="GO:0005886">
    <property type="term" value="C:plasma membrane"/>
    <property type="evidence" value="ECO:0007669"/>
    <property type="project" value="UniProtKB-SubCell"/>
</dbReference>
<organism evidence="24 25">
    <name type="scientific">Apostasia shenzhenica</name>
    <dbReference type="NCBI Taxonomy" id="1088818"/>
    <lineage>
        <taxon>Eukaryota</taxon>
        <taxon>Viridiplantae</taxon>
        <taxon>Streptophyta</taxon>
        <taxon>Embryophyta</taxon>
        <taxon>Tracheophyta</taxon>
        <taxon>Spermatophyta</taxon>
        <taxon>Magnoliopsida</taxon>
        <taxon>Liliopsida</taxon>
        <taxon>Asparagales</taxon>
        <taxon>Orchidaceae</taxon>
        <taxon>Apostasioideae</taxon>
        <taxon>Apostasia</taxon>
    </lineage>
</organism>
<evidence type="ECO:0000256" key="15">
    <source>
        <dbReference type="ARBA" id="ARBA00023211"/>
    </source>
</evidence>
<evidence type="ECO:0000256" key="4">
    <source>
        <dbReference type="ARBA" id="ARBA00007548"/>
    </source>
</evidence>
<dbReference type="CDD" id="cd16617">
    <property type="entry name" value="mRING-HC-C4C4_CesA"/>
    <property type="match status" value="1"/>
</dbReference>
<feature type="transmembrane region" description="Helical" evidence="22">
    <location>
        <begin position="967"/>
        <end position="992"/>
    </location>
</feature>
<evidence type="ECO:0000256" key="5">
    <source>
        <dbReference type="ARBA" id="ARBA00022475"/>
    </source>
</evidence>
<evidence type="ECO:0000313" key="24">
    <source>
        <dbReference type="EMBL" id="PKA46997.1"/>
    </source>
</evidence>
<dbReference type="OrthoDB" id="754022at2759"/>
<keyword evidence="8 22" id="KW-0812">Transmembrane</keyword>
<comment type="caution">
    <text evidence="22">Lacks conserved residue(s) required for the propagation of feature annotation.</text>
</comment>
<comment type="cofactor">
    <cofactor evidence="1">
        <name>Mn(2+)</name>
        <dbReference type="ChEBI" id="CHEBI:29035"/>
    </cofactor>
</comment>
<evidence type="ECO:0000256" key="2">
    <source>
        <dbReference type="ARBA" id="ARBA00004651"/>
    </source>
</evidence>
<dbReference type="GO" id="GO:0016760">
    <property type="term" value="F:cellulose synthase (UDP-forming) activity"/>
    <property type="evidence" value="ECO:0007669"/>
    <property type="project" value="UniProtKB-EC"/>
</dbReference>
<evidence type="ECO:0000256" key="1">
    <source>
        <dbReference type="ARBA" id="ARBA00001936"/>
    </source>
</evidence>
<keyword evidence="13 22" id="KW-1133">Transmembrane helix</keyword>
<dbReference type="Proteomes" id="UP000236161">
    <property type="component" value="Unassembled WGS sequence"/>
</dbReference>
<evidence type="ECO:0000256" key="12">
    <source>
        <dbReference type="ARBA" id="ARBA00022916"/>
    </source>
</evidence>
<keyword evidence="11 22" id="KW-0862">Zinc</keyword>
<dbReference type="InterPro" id="IPR005150">
    <property type="entry name" value="Cellulose_synth"/>
</dbReference>
<dbReference type="Gene3D" id="3.30.40.10">
    <property type="entry name" value="Zinc/RING finger domain, C3HC4 (zinc finger)"/>
    <property type="match status" value="1"/>
</dbReference>
<dbReference type="InterPro" id="IPR029044">
    <property type="entry name" value="Nucleotide-diphossugar_trans"/>
</dbReference>
<feature type="binding site" evidence="20">
    <location>
        <position position="601"/>
    </location>
    <ligand>
        <name>Mn(2+)</name>
        <dbReference type="ChEBI" id="CHEBI:29035"/>
    </ligand>
</feature>
<feature type="transmembrane region" description="Helical" evidence="22">
    <location>
        <begin position="1047"/>
        <end position="1067"/>
    </location>
</feature>
<keyword evidence="15" id="KW-0464">Manganese</keyword>
<feature type="transmembrane region" description="Helical" evidence="22">
    <location>
        <begin position="312"/>
        <end position="334"/>
    </location>
</feature>
<evidence type="ECO:0000256" key="19">
    <source>
        <dbReference type="PIRSR" id="PIRSR605150-2"/>
    </source>
</evidence>
<feature type="binding site" evidence="19">
    <location>
        <position position="405"/>
    </location>
    <ligand>
        <name>UDP-alpha-D-glucose</name>
        <dbReference type="ChEBI" id="CHEBI:58885"/>
    </ligand>
</feature>
<evidence type="ECO:0000256" key="9">
    <source>
        <dbReference type="ARBA" id="ARBA00022723"/>
    </source>
</evidence>
<reference evidence="24 25" key="1">
    <citation type="journal article" date="2017" name="Nature">
        <title>The Apostasia genome and the evolution of orchids.</title>
        <authorList>
            <person name="Zhang G.Q."/>
            <person name="Liu K.W."/>
            <person name="Li Z."/>
            <person name="Lohaus R."/>
            <person name="Hsiao Y.Y."/>
            <person name="Niu S.C."/>
            <person name="Wang J.Y."/>
            <person name="Lin Y.C."/>
            <person name="Xu Q."/>
            <person name="Chen L.J."/>
            <person name="Yoshida K."/>
            <person name="Fujiwara S."/>
            <person name="Wang Z.W."/>
            <person name="Zhang Y.Q."/>
            <person name="Mitsuda N."/>
            <person name="Wang M."/>
            <person name="Liu G.H."/>
            <person name="Pecoraro L."/>
            <person name="Huang H.X."/>
            <person name="Xiao X.J."/>
            <person name="Lin M."/>
            <person name="Wu X.Y."/>
            <person name="Wu W.L."/>
            <person name="Chen Y.Y."/>
            <person name="Chang S.B."/>
            <person name="Sakamoto S."/>
            <person name="Ohme-Takagi M."/>
            <person name="Yagi M."/>
            <person name="Zeng S.J."/>
            <person name="Shen C.Y."/>
            <person name="Yeh C.M."/>
            <person name="Luo Y.B."/>
            <person name="Tsai W.C."/>
            <person name="Van de Peer Y."/>
            <person name="Liu Z.J."/>
        </authorList>
    </citation>
    <scope>NUCLEOTIDE SEQUENCE [LARGE SCALE GENOMIC DNA]</scope>
    <source>
        <strain evidence="25">cv. Shenzhen</strain>
        <tissue evidence="24">Stem</tissue>
    </source>
</reference>
<evidence type="ECO:0000256" key="17">
    <source>
        <dbReference type="ARBA" id="ARBA00048682"/>
    </source>
</evidence>
<comment type="similarity">
    <text evidence="4 22">Belongs to the glycosyltransferase 2 family. Plant cellulose synthase subfamily.</text>
</comment>
<evidence type="ECO:0000259" key="23">
    <source>
        <dbReference type="PROSITE" id="PS50089"/>
    </source>
</evidence>
<dbReference type="PANTHER" id="PTHR13301">
    <property type="entry name" value="X-BOX TRANSCRIPTION FACTOR-RELATED"/>
    <property type="match status" value="1"/>
</dbReference>
<accession>A0A2H9ZUN5</accession>
<keyword evidence="7 22" id="KW-0808">Transferase</keyword>
<feature type="transmembrane region" description="Helical" evidence="22">
    <location>
        <begin position="927"/>
        <end position="947"/>
    </location>
</feature>
<feature type="binding site" evidence="19">
    <location>
        <position position="406"/>
    </location>
    <ligand>
        <name>UDP-alpha-D-glucose</name>
        <dbReference type="ChEBI" id="CHEBI:58885"/>
    </ligand>
</feature>
<dbReference type="STRING" id="1088818.A0A2H9ZUN5"/>
<protein>
    <recommendedName>
        <fullName evidence="22">Cellulose synthase</fullName>
        <ecNumber evidence="22">2.4.1.12</ecNumber>
    </recommendedName>
</protein>
<evidence type="ECO:0000256" key="16">
    <source>
        <dbReference type="ARBA" id="ARBA00023316"/>
    </source>
</evidence>
<evidence type="ECO:0000313" key="25">
    <source>
        <dbReference type="Proteomes" id="UP000236161"/>
    </source>
</evidence>
<keyword evidence="6 22" id="KW-0328">Glycosyltransferase</keyword>
<comment type="cofactor">
    <cofactor evidence="22">
        <name>Zn(2+)</name>
        <dbReference type="ChEBI" id="CHEBI:29105"/>
    </cofactor>
    <text evidence="22">Binds 2 Zn(2+) ions per subunit.</text>
</comment>
<feature type="active site" evidence="18">
    <location>
        <position position="435"/>
    </location>
</feature>
<feature type="transmembrane region" description="Helical" evidence="22">
    <location>
        <begin position="340"/>
        <end position="360"/>
    </location>
</feature>
<keyword evidence="16 22" id="KW-0961">Cell wall biogenesis/degradation</keyword>
<dbReference type="SUPFAM" id="SSF53448">
    <property type="entry name" value="Nucleotide-diphospho-sugar transferases"/>
    <property type="match status" value="1"/>
</dbReference>
<dbReference type="Gene3D" id="3.90.550.10">
    <property type="entry name" value="Spore Coat Polysaccharide Biosynthesis Protein SpsA, Chain A"/>
    <property type="match status" value="1"/>
</dbReference>
<gene>
    <name evidence="24" type="primary">CESA9</name>
    <name evidence="24" type="ORF">AXF42_Ash011671</name>
</gene>
<dbReference type="SUPFAM" id="SSF57850">
    <property type="entry name" value="RING/U-box"/>
    <property type="match status" value="1"/>
</dbReference>
<evidence type="ECO:0000256" key="10">
    <source>
        <dbReference type="ARBA" id="ARBA00022771"/>
    </source>
</evidence>
<sequence length="1119" mass="128066">MSRLSTSTRILLMHQVTIWELIKVLFSERENKGNSRPLSDDDDGEDMVLDRRDGSFNIDAEASPFVRRAEFSYWLQDSVCHRVQEMSRIRAWDEICQICGEDIEIVEVNGDKEFFVACYECAFPVCRSCYEYERREGDQACPHCKTRYKRHKGSARVEGDEEEDEADDLEYEFNSVWAPNSLLNHPNSLNTNTNLPCLTYGEEIDHDALTVQAHLQESNKVYKPRPMNPSRDISQYGYGSIAWKNRLEKWKRRQLDMLKEGEDKIADKRSETFQGDGMNFEGNEMNEEDTPTMDEARQPLSRKLPIASKKINPYRIIIILRLIILCFFFHYRLLNPVPNAYALWFTSVICEIWFTLSWIFDQLPKWYPIERETFLDRLSLRYDKEKEPCGLADIDIFVTTADPKKEPPLMAANNVLSILAADYPAEKISCYVSDDGAAMLTFEALSETSLFAKKWVPFCKTFNIEPRAPEWYFSQKVDYLKGKIDPAFIRKRRAIKREYEEFKVRINGLVSLSHKVPEEGWTMQDGAPWPGNNARDHPGMVQVFIGHGNSVDENGENLPRLIYVSRERRPGFNYHKKAGAMNALIRVSGVLSNAPYILHLDCSHYMNNSKALREAMCFMMDPALGNKVCFVQFPYKIDANDKQGSYSDRPLFLNINMKGLDGIQGPIYLGTGCVFRRQALYGVDAPIQAKPEKNTYNCKPKWCNLSSSSKRKSRKGLTKKEKMRKEILTQVHSLETISEEVEGVDLEMSSSLLSMEMHEKKYGRSPAFVASVLRENVKISKITSSASALEEALQVISCGYEDKTSWGKEVGWLYGSLADDMLTGFKMHCRGWRSVYCMPKRTAIKKPSPNNNLDNLHQVLRSAMGSVEILLSKNCPIWYGYGGGMKCLQRLSYINLVINPWTAVPLTTYCTLPAFSLLTGKFILPEVSIYSSIIFMTLFASIISTSMLEMQWGRVTLDEWWRSEQFWMISALSSYLLALFRGIIEIVIGVKAKFFLRHKTDSKLHAEKSKYKWTPLLIPPLTLLILNIIGVVSGISNAVNDNYDSWGPLFGKVLLAIWVIIHLFPLMKGIVGKQNRVPTIVVVWSILLASICSLLWVRLNPFVSRFDGPILEVCGLDCE</sequence>
<evidence type="ECO:0000256" key="6">
    <source>
        <dbReference type="ARBA" id="ARBA00022676"/>
    </source>
</evidence>
<dbReference type="UniPathway" id="UPA00695"/>
<keyword evidence="5 22" id="KW-1003">Cell membrane</keyword>
<feature type="binding site" evidence="19">
    <location>
        <position position="435"/>
    </location>
    <ligand>
        <name>UDP-alpha-D-glucose</name>
        <dbReference type="ChEBI" id="CHEBI:58885"/>
    </ligand>
</feature>
<evidence type="ECO:0000256" key="14">
    <source>
        <dbReference type="ARBA" id="ARBA00023136"/>
    </source>
</evidence>
<dbReference type="AlphaFoldDB" id="A0A2H9ZUN5"/>
<dbReference type="EMBL" id="KZ453612">
    <property type="protein sequence ID" value="PKA46997.1"/>
    <property type="molecule type" value="Genomic_DNA"/>
</dbReference>
<comment type="catalytic activity">
    <reaction evidence="17 22">
        <text>[(1-&gt;4)-beta-D-glucosyl](n) + UDP-alpha-D-glucose = [(1-&gt;4)-beta-D-glucosyl](n+1) + UDP + H(+)</text>
        <dbReference type="Rhea" id="RHEA:19929"/>
        <dbReference type="Rhea" id="RHEA-COMP:10033"/>
        <dbReference type="Rhea" id="RHEA-COMP:10034"/>
        <dbReference type="ChEBI" id="CHEBI:15378"/>
        <dbReference type="ChEBI" id="CHEBI:18246"/>
        <dbReference type="ChEBI" id="CHEBI:58223"/>
        <dbReference type="ChEBI" id="CHEBI:58885"/>
        <dbReference type="EC" id="2.4.1.12"/>
    </reaction>
</comment>
<dbReference type="GO" id="GO:0030244">
    <property type="term" value="P:cellulose biosynthetic process"/>
    <property type="evidence" value="ECO:0007669"/>
    <property type="project" value="UniProtKB-KW"/>
</dbReference>
<dbReference type="GO" id="GO:0071669">
    <property type="term" value="P:plant-type cell wall organization or biogenesis"/>
    <property type="evidence" value="ECO:0007669"/>
    <property type="project" value="UniProtKB-ARBA"/>
</dbReference>
<feature type="transmembrane region" description="Helical" evidence="22">
    <location>
        <begin position="1013"/>
        <end position="1035"/>
    </location>
</feature>
<name>A0A2H9ZUN5_9ASPA</name>
<keyword evidence="9 22" id="KW-0479">Metal-binding</keyword>
<keyword evidence="12 22" id="KW-0135">Cellulose biosynthesis</keyword>
<feature type="binding site" evidence="19">
    <location>
        <position position="576"/>
    </location>
    <ligand>
        <name>UDP-alpha-D-glucose</name>
        <dbReference type="ChEBI" id="CHEBI:58885"/>
    </ligand>
</feature>
<dbReference type="InterPro" id="IPR013083">
    <property type="entry name" value="Znf_RING/FYVE/PHD"/>
</dbReference>
<dbReference type="GO" id="GO:0008270">
    <property type="term" value="F:zinc ion binding"/>
    <property type="evidence" value="ECO:0007669"/>
    <property type="project" value="UniProtKB-KW"/>
</dbReference>
<evidence type="ECO:0000256" key="3">
    <source>
        <dbReference type="ARBA" id="ARBA00004768"/>
    </source>
</evidence>
<dbReference type="GO" id="GO:0071555">
    <property type="term" value="P:cell wall organization"/>
    <property type="evidence" value="ECO:0007669"/>
    <property type="project" value="UniProtKB-KW"/>
</dbReference>